<evidence type="ECO:0000256" key="1">
    <source>
        <dbReference type="SAM" id="Phobius"/>
    </source>
</evidence>
<proteinExistence type="predicted"/>
<keyword evidence="1" id="KW-1133">Transmembrane helix</keyword>
<keyword evidence="3" id="KW-1185">Reference proteome</keyword>
<keyword evidence="1" id="KW-0812">Transmembrane</keyword>
<name>A0A9R1R3Z7_TRITD</name>
<reference evidence="2 3" key="1">
    <citation type="submission" date="2017-09" db="EMBL/GenBank/DDBJ databases">
        <authorList>
            <consortium name="International Durum Wheat Genome Sequencing Consortium (IDWGSC)"/>
            <person name="Milanesi L."/>
        </authorList>
    </citation>
    <scope>NUCLEOTIDE SEQUENCE [LARGE SCALE GENOMIC DNA]</scope>
    <source>
        <strain evidence="3">cv. Svevo</strain>
    </source>
</reference>
<evidence type="ECO:0000313" key="2">
    <source>
        <dbReference type="EMBL" id="VAH27445.1"/>
    </source>
</evidence>
<dbReference type="Proteomes" id="UP000324705">
    <property type="component" value="Chromosome 2A"/>
</dbReference>
<dbReference type="EMBL" id="LT934113">
    <property type="protein sequence ID" value="VAH27445.1"/>
    <property type="molecule type" value="Genomic_DNA"/>
</dbReference>
<gene>
    <name evidence="2" type="ORF">TRITD_2Av1G041160</name>
</gene>
<keyword evidence="1" id="KW-0472">Membrane</keyword>
<protein>
    <submittedName>
        <fullName evidence="2">Uncharacterized protein</fullName>
    </submittedName>
</protein>
<dbReference type="AlphaFoldDB" id="A0A9R1R3Z7"/>
<sequence>MGAGKLMNDHPVLAAAFGIVGGGLAVAAFYVLIEGICRWMESKIRPVNNAPVVPVAVAGPAAVRAGVEMNPPQPQARVMD</sequence>
<accession>A0A9R1R3Z7</accession>
<organism evidence="2 3">
    <name type="scientific">Triticum turgidum subsp. durum</name>
    <name type="common">Durum wheat</name>
    <name type="synonym">Triticum durum</name>
    <dbReference type="NCBI Taxonomy" id="4567"/>
    <lineage>
        <taxon>Eukaryota</taxon>
        <taxon>Viridiplantae</taxon>
        <taxon>Streptophyta</taxon>
        <taxon>Embryophyta</taxon>
        <taxon>Tracheophyta</taxon>
        <taxon>Spermatophyta</taxon>
        <taxon>Magnoliopsida</taxon>
        <taxon>Liliopsida</taxon>
        <taxon>Poales</taxon>
        <taxon>Poaceae</taxon>
        <taxon>BOP clade</taxon>
        <taxon>Pooideae</taxon>
        <taxon>Triticodae</taxon>
        <taxon>Triticeae</taxon>
        <taxon>Triticinae</taxon>
        <taxon>Triticum</taxon>
    </lineage>
</organism>
<dbReference type="Gramene" id="TRITD2Av1G041160.1">
    <property type="protein sequence ID" value="TRITD2Av1G041160.1"/>
    <property type="gene ID" value="TRITD2Av1G041160"/>
</dbReference>
<feature type="transmembrane region" description="Helical" evidence="1">
    <location>
        <begin position="12"/>
        <end position="33"/>
    </location>
</feature>
<dbReference type="OMA" id="CRWLESK"/>
<evidence type="ECO:0000313" key="3">
    <source>
        <dbReference type="Proteomes" id="UP000324705"/>
    </source>
</evidence>